<name>A0A0D8XRY4_DICVI</name>
<dbReference type="EMBL" id="KN716315">
    <property type="protein sequence ID" value="KJH47270.1"/>
    <property type="molecule type" value="Genomic_DNA"/>
</dbReference>
<reference evidence="2" key="2">
    <citation type="journal article" date="2016" name="Sci. Rep.">
        <title>Dictyocaulus viviparus genome, variome and transcriptome elucidate lungworm biology and support future intervention.</title>
        <authorList>
            <person name="McNulty S.N."/>
            <person name="Strube C."/>
            <person name="Rosa B.A."/>
            <person name="Martin J.C."/>
            <person name="Tyagi R."/>
            <person name="Choi Y.J."/>
            <person name="Wang Q."/>
            <person name="Hallsworth Pepin K."/>
            <person name="Zhang X."/>
            <person name="Ozersky P."/>
            <person name="Wilson R.K."/>
            <person name="Sternberg P.W."/>
            <person name="Gasser R.B."/>
            <person name="Mitreva M."/>
        </authorList>
    </citation>
    <scope>NUCLEOTIDE SEQUENCE [LARGE SCALE GENOMIC DNA]</scope>
    <source>
        <strain evidence="2">HannoverDv2000</strain>
    </source>
</reference>
<evidence type="ECO:0000313" key="1">
    <source>
        <dbReference type="EMBL" id="KJH47270.1"/>
    </source>
</evidence>
<dbReference type="Proteomes" id="UP000053766">
    <property type="component" value="Unassembled WGS sequence"/>
</dbReference>
<sequence>MSRFLENYYSQLWDFPTKKRWIDKPIVFDYNDEQALTNKIDEHQYNLKWKYGYYAIGRVTNITCISEDHRSITPRVR</sequence>
<protein>
    <submittedName>
        <fullName evidence="1">Uncharacterized protein</fullName>
    </submittedName>
</protein>
<evidence type="ECO:0000313" key="2">
    <source>
        <dbReference type="Proteomes" id="UP000053766"/>
    </source>
</evidence>
<reference evidence="1 2" key="1">
    <citation type="submission" date="2013-11" db="EMBL/GenBank/DDBJ databases">
        <title>Draft genome of the bovine lungworm Dictyocaulus viviparus.</title>
        <authorList>
            <person name="Mitreva M."/>
        </authorList>
    </citation>
    <scope>NUCLEOTIDE SEQUENCE [LARGE SCALE GENOMIC DNA]</scope>
    <source>
        <strain evidence="1 2">HannoverDv2000</strain>
    </source>
</reference>
<organism evidence="1 2">
    <name type="scientific">Dictyocaulus viviparus</name>
    <name type="common">Bovine lungworm</name>
    <dbReference type="NCBI Taxonomy" id="29172"/>
    <lineage>
        <taxon>Eukaryota</taxon>
        <taxon>Metazoa</taxon>
        <taxon>Ecdysozoa</taxon>
        <taxon>Nematoda</taxon>
        <taxon>Chromadorea</taxon>
        <taxon>Rhabditida</taxon>
        <taxon>Rhabditina</taxon>
        <taxon>Rhabditomorpha</taxon>
        <taxon>Strongyloidea</taxon>
        <taxon>Metastrongylidae</taxon>
        <taxon>Dictyocaulus</taxon>
    </lineage>
</organism>
<accession>A0A0D8XRY4</accession>
<gene>
    <name evidence="1" type="ORF">DICVIV_06671</name>
</gene>
<dbReference type="AlphaFoldDB" id="A0A0D8XRY4"/>
<keyword evidence="2" id="KW-1185">Reference proteome</keyword>
<proteinExistence type="predicted"/>